<proteinExistence type="predicted"/>
<protein>
    <submittedName>
        <fullName evidence="1">Uncharacterized protein</fullName>
    </submittedName>
</protein>
<keyword evidence="2" id="KW-1185">Reference proteome</keyword>
<sequence length="349" mass="37524">MTTYAHDPIASTIVATWPTGDGAVAHRVARVPKGLAAELARRTAGTLTQLSTLLWRGYSEQEVDEIAPFRLVEAVRYPNQPCGDLIVMVEDDRAETAHLLGRIVDRAPGKAFRDAIVAEVRAELDAVMAADDGDLTGRARQAVVHVRPDPDETHLVAAHAALHDDPLGPQELLTSIEPHSAAVAALCWLRASAGHVATVVGHSVADVVALAEAIGHEDLRIVRQVLDPAHGMSDVEVVRDVLQEAVLANRGYFVLCPEKHEPFDPGPGPDGAPQHQHRAVATLLEPSEPGSCLVQGLIRGLHGCFRVYIDAVTTQERPGADPRLSGPERAATLRARYFSEIREVVRTGS</sequence>
<dbReference type="EMBL" id="JAGINU010000001">
    <property type="protein sequence ID" value="MBP2367085.1"/>
    <property type="molecule type" value="Genomic_DNA"/>
</dbReference>
<gene>
    <name evidence="1" type="ORF">JOF36_002781</name>
</gene>
<dbReference type="RefSeq" id="WP_210027189.1">
    <property type="nucleotide sequence ID" value="NZ_JAGINU010000001.1"/>
</dbReference>
<name>A0ABS4VT35_9PSEU</name>
<comment type="caution">
    <text evidence="1">The sequence shown here is derived from an EMBL/GenBank/DDBJ whole genome shotgun (WGS) entry which is preliminary data.</text>
</comment>
<organism evidence="1 2">
    <name type="scientific">Pseudonocardia parietis</name>
    <dbReference type="NCBI Taxonomy" id="570936"/>
    <lineage>
        <taxon>Bacteria</taxon>
        <taxon>Bacillati</taxon>
        <taxon>Actinomycetota</taxon>
        <taxon>Actinomycetes</taxon>
        <taxon>Pseudonocardiales</taxon>
        <taxon>Pseudonocardiaceae</taxon>
        <taxon>Pseudonocardia</taxon>
    </lineage>
</organism>
<accession>A0ABS4VT35</accession>
<evidence type="ECO:0000313" key="2">
    <source>
        <dbReference type="Proteomes" id="UP001519295"/>
    </source>
</evidence>
<dbReference type="Proteomes" id="UP001519295">
    <property type="component" value="Unassembled WGS sequence"/>
</dbReference>
<reference evidence="1 2" key="1">
    <citation type="submission" date="2021-03" db="EMBL/GenBank/DDBJ databases">
        <title>Sequencing the genomes of 1000 actinobacteria strains.</title>
        <authorList>
            <person name="Klenk H.-P."/>
        </authorList>
    </citation>
    <scope>NUCLEOTIDE SEQUENCE [LARGE SCALE GENOMIC DNA]</scope>
    <source>
        <strain evidence="1 2">DSM 45256</strain>
    </source>
</reference>
<evidence type="ECO:0000313" key="1">
    <source>
        <dbReference type="EMBL" id="MBP2367085.1"/>
    </source>
</evidence>